<dbReference type="SUPFAM" id="SSF49785">
    <property type="entry name" value="Galactose-binding domain-like"/>
    <property type="match status" value="2"/>
</dbReference>
<keyword evidence="5 10" id="KW-1133">Transmembrane helix</keyword>
<evidence type="ECO:0000256" key="7">
    <source>
        <dbReference type="ARBA" id="ARBA00023136"/>
    </source>
</evidence>
<dbReference type="Pfam" id="PF10267">
    <property type="entry name" value="Tmemb_cc2"/>
    <property type="match status" value="1"/>
</dbReference>
<evidence type="ECO:0000256" key="1">
    <source>
        <dbReference type="ARBA" id="ARBA00004370"/>
    </source>
</evidence>
<dbReference type="CDD" id="cd14822">
    <property type="entry name" value="BACK_BTBD9"/>
    <property type="match status" value="1"/>
</dbReference>
<accession>A0AA36BTG6</accession>
<dbReference type="Pfam" id="PF00651">
    <property type="entry name" value="BTB"/>
    <property type="match status" value="1"/>
</dbReference>
<dbReference type="InterPro" id="IPR052407">
    <property type="entry name" value="BTB_POZ_domain_cont_9"/>
</dbReference>
<evidence type="ECO:0000256" key="9">
    <source>
        <dbReference type="SAM" id="MobiDB-lite"/>
    </source>
</evidence>
<dbReference type="EMBL" id="OX597836">
    <property type="protein sequence ID" value="CAI9739739.1"/>
    <property type="molecule type" value="Genomic_DNA"/>
</dbReference>
<sequence length="1264" mass="142169">MSGNRAVLEPTSSSVGGTDASSDDWLTRRGLNLQTPEHYLRRSAFPSGIVDHVNSLSENLADLIEKSEFSDIVLCVEGVNFKCHKVILAARSDYFRALLYGGMLESQPGTKKIELQNTSAKAFDALRKYMYSGRINLVEAKEENLLDILGLAHQYGFVELESSISDYLKATLNIQNVCLIYDLANMYSLISLSQVCKEFIDRNALEILCSTSFCSLSESSVKELLSRDSFCAQEIKIFHAICKWCECNPGVDRASVLEAVRLPLISIKDLFEVVRPTNLVSPNAILDAIQVIWECRGMDLKYRGFLVPEENIATISHGAQVIKGEMRTALLDGDTQMYDFDRGFTRHPIDDNNGQGIVIELGQPYIINTIKMLLWDRDMRSYSYYIEVSMDDKDYQRIIDHTKYLCRSWQTLHFPAKVVRYIKIVGTHNTVNRVFHVVSMECFFTNQQFHLEEGLIVPQENVSTIKASACVIEGVSRSRNALINGDVHQYDWDSGYTCHQLGSGAIVVQLAQPYMCSSMRLLLWDCDDRSYSYYIEVSIDQQHWVKVADNQQKPCKSWQTIVFERRPVAFVKIVGTRNTANEVFHCVHFECPALTIPRKKAGRYPGCNFNNQVNVEYFCTKGIEKLFKNAQAAQTFTMISSSNNKLILISYSAMKKSENTKITPLKNIKKSSKSPNLPKKHTPENVGSGAKPKSVTSLQPDADVHQYLSHSAEELDNLDGTGSLGKHPVAPPLVQAIQQENGTPSTTNTAAATTCTPSITTTATTSATLSSGISGGSGSGEASVDDFDGSHTPDPNRTKAAKDHLQAKIHKIMVQIKSEQDSKEANVNEYLRLASGADKQQILRIKTVFEKKNQKSTHSIAQLQKKLENYQRKLNDVETYGVSSHKQAKEVLRDMGQGLKDVGANIMDGLSGFSGGVVDNIKGAKESLVSKPREFAHLIKNRFGSADNISQLEMLVPVQQRLPRKISGPKAHNYDSMEENPTEDNSHHGSGTLPASFKYGSEDDNSSITSGSGFGAQSSPHSASQNMAQQQQTSLPSASMQIPTVINQPSPFNIETYQLFEQHDANRRTIEKLQEKVQRIIDEFDPYKNNLHQDLSDLRSLLEEERYRSERLEEQLNDLTELHQNEMTNIKQEISSMEEKLEYQLEERTRDLHDLLDNCQTRISKMEVQQQQQQQLISMEMVENVTFRTLLTKLINVVLAILAVILVFVSTAANLVAPFLTTRARILSTTLLIFVIVMSWKNCDYFLQIFDYIMSEYRRLLSKR</sequence>
<feature type="region of interest" description="Disordered" evidence="9">
    <location>
        <begin position="662"/>
        <end position="698"/>
    </location>
</feature>
<dbReference type="FunFam" id="2.60.120.260:FF:000051">
    <property type="entry name" value="BTB/POZ domain-containing protein 9"/>
    <property type="match status" value="1"/>
</dbReference>
<dbReference type="PANTHER" id="PTHR46306">
    <property type="entry name" value="BTB/POZ DOMAIN-CONTAINING PROTEIN 9"/>
    <property type="match status" value="1"/>
</dbReference>
<comment type="similarity">
    <text evidence="2">Belongs to the TEX28 family.</text>
</comment>
<feature type="transmembrane region" description="Helical" evidence="10">
    <location>
        <begin position="1194"/>
        <end position="1217"/>
    </location>
</feature>
<evidence type="ECO:0000256" key="6">
    <source>
        <dbReference type="ARBA" id="ARBA00023054"/>
    </source>
</evidence>
<comment type="subcellular location">
    <subcellularLocation>
        <location evidence="1">Membrane</location>
    </subcellularLocation>
</comment>
<dbReference type="SMART" id="SM00875">
    <property type="entry name" value="BACK"/>
    <property type="match status" value="1"/>
</dbReference>
<dbReference type="GO" id="GO:0008344">
    <property type="term" value="P:adult locomotory behavior"/>
    <property type="evidence" value="ECO:0007669"/>
    <property type="project" value="TreeGrafter"/>
</dbReference>
<dbReference type="InterPro" id="IPR011333">
    <property type="entry name" value="SKP1/BTB/POZ_sf"/>
</dbReference>
<keyword evidence="7 10" id="KW-0472">Membrane</keyword>
<evidence type="ECO:0000256" key="4">
    <source>
        <dbReference type="ARBA" id="ARBA00022692"/>
    </source>
</evidence>
<dbReference type="GO" id="GO:0005737">
    <property type="term" value="C:cytoplasm"/>
    <property type="evidence" value="ECO:0007669"/>
    <property type="project" value="TreeGrafter"/>
</dbReference>
<evidence type="ECO:0000256" key="5">
    <source>
        <dbReference type="ARBA" id="ARBA00022989"/>
    </source>
</evidence>
<keyword evidence="4 10" id="KW-0812">Transmembrane</keyword>
<feature type="coiled-coil region" evidence="8">
    <location>
        <begin position="1063"/>
        <end position="1147"/>
    </location>
</feature>
<dbReference type="Gene3D" id="3.30.710.10">
    <property type="entry name" value="Potassium Channel Kv1.1, Chain A"/>
    <property type="match status" value="1"/>
</dbReference>
<feature type="domain" description="BTB" evidence="11">
    <location>
        <begin position="70"/>
        <end position="139"/>
    </location>
</feature>
<feature type="coiled-coil region" evidence="8">
    <location>
        <begin position="853"/>
        <end position="880"/>
    </location>
</feature>
<keyword evidence="6 8" id="KW-0175">Coiled coil</keyword>
<dbReference type="SUPFAM" id="SSF54695">
    <property type="entry name" value="POZ domain"/>
    <property type="match status" value="1"/>
</dbReference>
<feature type="region of interest" description="Disordered" evidence="9">
    <location>
        <begin position="963"/>
        <end position="1038"/>
    </location>
</feature>
<evidence type="ECO:0000259" key="11">
    <source>
        <dbReference type="PROSITE" id="PS50097"/>
    </source>
</evidence>
<feature type="compositionally biased region" description="Basic and acidic residues" evidence="9">
    <location>
        <begin position="788"/>
        <end position="799"/>
    </location>
</feature>
<dbReference type="Gene3D" id="2.60.120.260">
    <property type="entry name" value="Galactose-binding domain-like"/>
    <property type="match status" value="2"/>
</dbReference>
<feature type="region of interest" description="Disordered" evidence="9">
    <location>
        <begin position="766"/>
        <end position="799"/>
    </location>
</feature>
<dbReference type="SMART" id="SM00225">
    <property type="entry name" value="BTB"/>
    <property type="match status" value="1"/>
</dbReference>
<dbReference type="FunFam" id="1.25.40.420:FF:000005">
    <property type="entry name" value="BTB/POZ domain-containing protein 9"/>
    <property type="match status" value="1"/>
</dbReference>
<feature type="compositionally biased region" description="Polar residues" evidence="9">
    <location>
        <begin position="10"/>
        <end position="20"/>
    </location>
</feature>
<evidence type="ECO:0000256" key="2">
    <source>
        <dbReference type="ARBA" id="ARBA00008108"/>
    </source>
</evidence>
<dbReference type="InterPro" id="IPR019394">
    <property type="entry name" value="TEX28/TMCC"/>
</dbReference>
<dbReference type="PANTHER" id="PTHR46306:SF1">
    <property type="entry name" value="BTB_POZ DOMAIN-CONTAINING PROTEIN 9"/>
    <property type="match status" value="1"/>
</dbReference>
<dbReference type="GO" id="GO:0050804">
    <property type="term" value="P:modulation of chemical synaptic transmission"/>
    <property type="evidence" value="ECO:0007669"/>
    <property type="project" value="TreeGrafter"/>
</dbReference>
<gene>
    <name evidence="12" type="ORF">OCTVUL_1B030831</name>
</gene>
<dbReference type="Pfam" id="PF07707">
    <property type="entry name" value="BACK"/>
    <property type="match status" value="1"/>
</dbReference>
<dbReference type="InterPro" id="IPR034091">
    <property type="entry name" value="BTBD9_BACK-like_dom"/>
</dbReference>
<feature type="transmembrane region" description="Helical" evidence="10">
    <location>
        <begin position="1224"/>
        <end position="1240"/>
    </location>
</feature>
<dbReference type="Proteomes" id="UP001162480">
    <property type="component" value="Chromosome 23"/>
</dbReference>
<protein>
    <recommendedName>
        <fullName evidence="3">BTB/POZ domain-containing protein 9</fullName>
    </recommendedName>
</protein>
<dbReference type="Gene3D" id="1.25.40.420">
    <property type="match status" value="1"/>
</dbReference>
<dbReference type="InterPro" id="IPR011705">
    <property type="entry name" value="BACK"/>
</dbReference>
<dbReference type="Pfam" id="PF00754">
    <property type="entry name" value="F5_F8_type_C"/>
    <property type="match status" value="2"/>
</dbReference>
<organism evidence="12 13">
    <name type="scientific">Octopus vulgaris</name>
    <name type="common">Common octopus</name>
    <dbReference type="NCBI Taxonomy" id="6645"/>
    <lineage>
        <taxon>Eukaryota</taxon>
        <taxon>Metazoa</taxon>
        <taxon>Spiralia</taxon>
        <taxon>Lophotrochozoa</taxon>
        <taxon>Mollusca</taxon>
        <taxon>Cephalopoda</taxon>
        <taxon>Coleoidea</taxon>
        <taxon>Octopodiformes</taxon>
        <taxon>Octopoda</taxon>
        <taxon>Incirrata</taxon>
        <taxon>Octopodidae</taxon>
        <taxon>Octopus</taxon>
    </lineage>
</organism>
<feature type="region of interest" description="Disordered" evidence="9">
    <location>
        <begin position="1"/>
        <end position="22"/>
    </location>
</feature>
<feature type="compositionally biased region" description="Polar residues" evidence="9">
    <location>
        <begin position="1006"/>
        <end position="1038"/>
    </location>
</feature>
<dbReference type="PROSITE" id="PS50097">
    <property type="entry name" value="BTB"/>
    <property type="match status" value="1"/>
</dbReference>
<dbReference type="GO" id="GO:0048512">
    <property type="term" value="P:circadian behavior"/>
    <property type="evidence" value="ECO:0007669"/>
    <property type="project" value="TreeGrafter"/>
</dbReference>
<dbReference type="InterPro" id="IPR000210">
    <property type="entry name" value="BTB/POZ_dom"/>
</dbReference>
<evidence type="ECO:0000313" key="12">
    <source>
        <dbReference type="EMBL" id="CAI9739739.1"/>
    </source>
</evidence>
<evidence type="ECO:0000256" key="8">
    <source>
        <dbReference type="SAM" id="Coils"/>
    </source>
</evidence>
<keyword evidence="13" id="KW-1185">Reference proteome</keyword>
<dbReference type="FunFam" id="2.60.120.260:FF:000038">
    <property type="entry name" value="BTB/POZ domain-containing protein 9"/>
    <property type="match status" value="1"/>
</dbReference>
<dbReference type="CDD" id="cd18287">
    <property type="entry name" value="BTB_POZ_BTBD9"/>
    <property type="match status" value="1"/>
</dbReference>
<dbReference type="InterPro" id="IPR000421">
    <property type="entry name" value="FA58C"/>
</dbReference>
<name>A0AA36BTG6_OCTVU</name>
<evidence type="ECO:0000313" key="13">
    <source>
        <dbReference type="Proteomes" id="UP001162480"/>
    </source>
</evidence>
<proteinExistence type="inferred from homology"/>
<dbReference type="AlphaFoldDB" id="A0AA36BTG6"/>
<dbReference type="InterPro" id="IPR008979">
    <property type="entry name" value="Galactose-bd-like_sf"/>
</dbReference>
<evidence type="ECO:0000256" key="3">
    <source>
        <dbReference type="ARBA" id="ARBA00020216"/>
    </source>
</evidence>
<dbReference type="GO" id="GO:0016020">
    <property type="term" value="C:membrane"/>
    <property type="evidence" value="ECO:0007669"/>
    <property type="project" value="UniProtKB-SubCell"/>
</dbReference>
<reference evidence="12" key="1">
    <citation type="submission" date="2023-08" db="EMBL/GenBank/DDBJ databases">
        <authorList>
            <person name="Alioto T."/>
            <person name="Alioto T."/>
            <person name="Gomez Garrido J."/>
        </authorList>
    </citation>
    <scope>NUCLEOTIDE SEQUENCE</scope>
</reference>
<evidence type="ECO:0000256" key="10">
    <source>
        <dbReference type="SAM" id="Phobius"/>
    </source>
</evidence>